<name>A0A1M7QXP6_9BURK</name>
<evidence type="ECO:0000313" key="1">
    <source>
        <dbReference type="EMBL" id="SHN36811.1"/>
    </source>
</evidence>
<dbReference type="STRING" id="551987.SAMN05192549_108227"/>
<organism evidence="1 2">
    <name type="scientific">Duganella sacchari</name>
    <dbReference type="NCBI Taxonomy" id="551987"/>
    <lineage>
        <taxon>Bacteria</taxon>
        <taxon>Pseudomonadati</taxon>
        <taxon>Pseudomonadota</taxon>
        <taxon>Betaproteobacteria</taxon>
        <taxon>Burkholderiales</taxon>
        <taxon>Oxalobacteraceae</taxon>
        <taxon>Telluria group</taxon>
        <taxon>Duganella</taxon>
    </lineage>
</organism>
<gene>
    <name evidence="1" type="ORF">SAMN05192549_108227</name>
</gene>
<dbReference type="Proteomes" id="UP000184339">
    <property type="component" value="Unassembled WGS sequence"/>
</dbReference>
<dbReference type="RefSeq" id="WP_072787002.1">
    <property type="nucleotide sequence ID" value="NZ_FRCX01000008.1"/>
</dbReference>
<dbReference type="Pfam" id="PF07277">
    <property type="entry name" value="SapC"/>
    <property type="match status" value="1"/>
</dbReference>
<protein>
    <submittedName>
        <fullName evidence="1">SapC protein</fullName>
    </submittedName>
</protein>
<keyword evidence="2" id="KW-1185">Reference proteome</keyword>
<reference evidence="2" key="1">
    <citation type="submission" date="2016-11" db="EMBL/GenBank/DDBJ databases">
        <authorList>
            <person name="Varghese N."/>
            <person name="Submissions S."/>
        </authorList>
    </citation>
    <scope>NUCLEOTIDE SEQUENCE [LARGE SCALE GENOMIC DNA]</scope>
    <source>
        <strain evidence="2">Sac-22</strain>
    </source>
</reference>
<dbReference type="AlphaFoldDB" id="A0A1M7QXP6"/>
<dbReference type="InterPro" id="IPR010836">
    <property type="entry name" value="SapC"/>
</dbReference>
<dbReference type="OrthoDB" id="8888710at2"/>
<sequence>MAHPVLLNNLEHRELRVITRRGAALGDQLMSVPTFPSEFRDVQACYPIVFRKTTDGLGFEPIALFGFEDGENLFLRGERWDAPYIPLLHDRQPFLIGVSGEELMVNVDLEHPRVSRSEGVEVFKPHGGSTEFLEQANSMLLAIHHGLQGTPGLVAALLEHALLESFVLDVELNDGSQNRLVGFYTINEDRLQALSGEAIVKLHQAGHLQAIYLVIASLSNFRMLIDRKNATRHD</sequence>
<dbReference type="EMBL" id="FRCX01000008">
    <property type="protein sequence ID" value="SHN36811.1"/>
    <property type="molecule type" value="Genomic_DNA"/>
</dbReference>
<evidence type="ECO:0000313" key="2">
    <source>
        <dbReference type="Proteomes" id="UP000184339"/>
    </source>
</evidence>
<accession>A0A1M7QXP6</accession>
<proteinExistence type="predicted"/>